<accession>A0A261FDA2</accession>
<keyword evidence="2" id="KW-0472">Membrane</keyword>
<feature type="compositionally biased region" description="Low complexity" evidence="1">
    <location>
        <begin position="39"/>
        <end position="49"/>
    </location>
</feature>
<proteinExistence type="predicted"/>
<gene>
    <name evidence="4" type="ORF">BTIS_1547</name>
</gene>
<feature type="transmembrane region" description="Helical" evidence="2">
    <location>
        <begin position="343"/>
        <end position="366"/>
    </location>
</feature>
<feature type="transmembrane region" description="Helical" evidence="2">
    <location>
        <begin position="171"/>
        <end position="190"/>
    </location>
</feature>
<dbReference type="InterPro" id="IPR007168">
    <property type="entry name" value="Phageshock_PspC_N"/>
</dbReference>
<name>A0A261FDA2_9BIFI</name>
<feature type="domain" description="Phage shock protein PspC N-terminal" evidence="3">
    <location>
        <begin position="72"/>
        <end position="120"/>
    </location>
</feature>
<evidence type="ECO:0000313" key="4">
    <source>
        <dbReference type="EMBL" id="OZG57140.1"/>
    </source>
</evidence>
<reference evidence="4 5" key="1">
    <citation type="journal article" date="2017" name="BMC Genomics">
        <title>Comparative genomic and phylogenomic analyses of the Bifidobacteriaceae family.</title>
        <authorList>
            <person name="Lugli G.A."/>
            <person name="Milani C."/>
            <person name="Turroni F."/>
            <person name="Duranti S."/>
            <person name="Mancabelli L."/>
            <person name="Mangifesta M."/>
            <person name="Ferrario C."/>
            <person name="Modesto M."/>
            <person name="Mattarelli P."/>
            <person name="Jiri K."/>
            <person name="van Sinderen D."/>
            <person name="Ventura M."/>
        </authorList>
    </citation>
    <scope>NUCLEOTIDE SEQUENCE [LARGE SCALE GENOMIC DNA]</scope>
    <source>
        <strain evidence="4 5">DSM 100201</strain>
    </source>
</reference>
<feature type="compositionally biased region" description="Polar residues" evidence="1">
    <location>
        <begin position="1"/>
        <end position="14"/>
    </location>
</feature>
<comment type="caution">
    <text evidence="4">The sequence shown here is derived from an EMBL/GenBank/DDBJ whole genome shotgun (WGS) entry which is preliminary data.</text>
</comment>
<feature type="transmembrane region" description="Helical" evidence="2">
    <location>
        <begin position="138"/>
        <end position="159"/>
    </location>
</feature>
<keyword evidence="2" id="KW-0812">Transmembrane</keyword>
<keyword evidence="5" id="KW-1185">Reference proteome</keyword>
<feature type="compositionally biased region" description="Low complexity" evidence="1">
    <location>
        <begin position="250"/>
        <end position="269"/>
    </location>
</feature>
<feature type="region of interest" description="Disordered" evidence="1">
    <location>
        <begin position="502"/>
        <end position="529"/>
    </location>
</feature>
<dbReference type="Proteomes" id="UP000216444">
    <property type="component" value="Unassembled WGS sequence"/>
</dbReference>
<feature type="compositionally biased region" description="Acidic residues" evidence="1">
    <location>
        <begin position="219"/>
        <end position="229"/>
    </location>
</feature>
<protein>
    <submittedName>
        <fullName evidence="4">Phage shock protein C, PspC</fullName>
    </submittedName>
</protein>
<dbReference type="Pfam" id="PF04024">
    <property type="entry name" value="PspC"/>
    <property type="match status" value="1"/>
</dbReference>
<feature type="transmembrane region" description="Helical" evidence="2">
    <location>
        <begin position="91"/>
        <end position="118"/>
    </location>
</feature>
<feature type="transmembrane region" description="Helical" evidence="2">
    <location>
        <begin position="279"/>
        <end position="304"/>
    </location>
</feature>
<dbReference type="EMBL" id="MWWV01000011">
    <property type="protein sequence ID" value="OZG57140.1"/>
    <property type="molecule type" value="Genomic_DNA"/>
</dbReference>
<evidence type="ECO:0000256" key="2">
    <source>
        <dbReference type="SAM" id="Phobius"/>
    </source>
</evidence>
<dbReference type="AlphaFoldDB" id="A0A261FDA2"/>
<feature type="region of interest" description="Disordered" evidence="1">
    <location>
        <begin position="207"/>
        <end position="229"/>
    </location>
</feature>
<feature type="compositionally biased region" description="Low complexity" evidence="1">
    <location>
        <begin position="502"/>
        <end position="521"/>
    </location>
</feature>
<feature type="region of interest" description="Disordered" evidence="1">
    <location>
        <begin position="1"/>
        <end position="52"/>
    </location>
</feature>
<organism evidence="4 5">
    <name type="scientific">Bifidobacterium tissieri</name>
    <dbReference type="NCBI Taxonomy" id="1630162"/>
    <lineage>
        <taxon>Bacteria</taxon>
        <taxon>Bacillati</taxon>
        <taxon>Actinomycetota</taxon>
        <taxon>Actinomycetes</taxon>
        <taxon>Bifidobacteriales</taxon>
        <taxon>Bifidobacteriaceae</taxon>
        <taxon>Bifidobacterium</taxon>
    </lineage>
</organism>
<feature type="region of interest" description="Disordered" evidence="1">
    <location>
        <begin position="244"/>
        <end position="273"/>
    </location>
</feature>
<keyword evidence="2" id="KW-1133">Transmembrane helix</keyword>
<dbReference type="RefSeq" id="WP_094664300.1">
    <property type="nucleotide sequence ID" value="NZ_MWWV01000011.1"/>
</dbReference>
<evidence type="ECO:0000259" key="3">
    <source>
        <dbReference type="Pfam" id="PF04024"/>
    </source>
</evidence>
<evidence type="ECO:0000313" key="5">
    <source>
        <dbReference type="Proteomes" id="UP000216444"/>
    </source>
</evidence>
<evidence type="ECO:0000256" key="1">
    <source>
        <dbReference type="SAM" id="MobiDB-lite"/>
    </source>
</evidence>
<feature type="transmembrane region" description="Helical" evidence="2">
    <location>
        <begin position="316"/>
        <end position="337"/>
    </location>
</feature>
<sequence length="566" mass="59435">MNNDKTTNSKTAGSATGKRPGTSASDTSGIHAGARNDDAQTAASSQSAQHNPPKQIRFFRWVRASAVERSPYRWIGGVCSGIAYRIGVSELLIRAVFVAACCFFGVGAAVYALAWLILPDGRTGRILLQDFGHAKLSWPFVGASALFWTAFITACSLPSSLMGGAVRGMSGFWMFCIATAVLLMFLNWSGSHAQYVVVPSSRIRPVSGGRGGSAGNGDDSVENSVDDGVDDGRPASAVSSIPIPVMNVDPSVGSSPTTSAAASSTMPRPTVRRPRRRPAGFIVVGVTCGLLLISLAGVLLTNVVAQTSQLDAIRNVLLWVCAAALAMGATLVVLGFLGRKSGGLLPIAALFLVAVTVLSMSGIMYAGTFSADESHYPVRKTVSSNLELGSGDDQMQMYRDGLTLSGERSFNLSSRATINLSQLQECPTGTIHLHVEYAKLVVRMPKGCSFLLGNESMGYMTGIDGLQGLSSSSPWLSRFTDHSYDDLASGQVSADAAGFQSDSVDGADSAGSADSADSADSNGEYSDGDAYDLSSDNTYWSYDDTKLLRIDASIHFASVEVIAPKS</sequence>